<protein>
    <submittedName>
        <fullName evidence="1">Uncharacterized protein</fullName>
    </submittedName>
</protein>
<keyword evidence="2" id="KW-1185">Reference proteome</keyword>
<proteinExistence type="predicted"/>
<name>A0ABU7TI27_9HYPH</name>
<comment type="caution">
    <text evidence="1">The sequence shown here is derived from an EMBL/GenBank/DDBJ whole genome shotgun (WGS) entry which is preliminary data.</text>
</comment>
<evidence type="ECO:0000313" key="2">
    <source>
        <dbReference type="Proteomes" id="UP001355206"/>
    </source>
</evidence>
<dbReference type="EMBL" id="MLCA01000001">
    <property type="protein sequence ID" value="MEE7489161.1"/>
    <property type="molecule type" value="Genomic_DNA"/>
</dbReference>
<dbReference type="Proteomes" id="UP001355206">
    <property type="component" value="Unassembled WGS sequence"/>
</dbReference>
<organism evidence="1 2">
    <name type="scientific">Methylobacterium oryzae</name>
    <dbReference type="NCBI Taxonomy" id="334852"/>
    <lineage>
        <taxon>Bacteria</taxon>
        <taxon>Pseudomonadati</taxon>
        <taxon>Pseudomonadota</taxon>
        <taxon>Alphaproteobacteria</taxon>
        <taxon>Hyphomicrobiales</taxon>
        <taxon>Methylobacteriaceae</taxon>
        <taxon>Methylobacterium</taxon>
    </lineage>
</organism>
<dbReference type="RefSeq" id="WP_331300518.1">
    <property type="nucleotide sequence ID" value="NZ_MLCA01000001.1"/>
</dbReference>
<sequence length="63" mass="6734">MSDDDGFDRMVEAAILAHQLVAAHGTETMQLLSRLLLLEIGTEIAARRGTDPAANDNPDAAED</sequence>
<accession>A0ABU7TI27</accession>
<reference evidence="1 2" key="1">
    <citation type="journal article" date="2012" name="Genet. Mol. Biol.">
        <title>Analysis of 16S rRNA and mxaF genes revealing insights into Methylobacterium niche-specific plant association.</title>
        <authorList>
            <person name="Dourado M.N."/>
            <person name="Andreote F.D."/>
            <person name="Dini-Andreote F."/>
            <person name="Conti R."/>
            <person name="Araujo J.M."/>
            <person name="Araujo W.L."/>
        </authorList>
    </citation>
    <scope>NUCLEOTIDE SEQUENCE [LARGE SCALE GENOMIC DNA]</scope>
    <source>
        <strain evidence="1 2">TC3-10</strain>
    </source>
</reference>
<gene>
    <name evidence="1" type="ORF">MOTC310_01150</name>
</gene>
<evidence type="ECO:0000313" key="1">
    <source>
        <dbReference type="EMBL" id="MEE7489161.1"/>
    </source>
</evidence>